<reference evidence="11 12" key="1">
    <citation type="submission" date="2023-03" db="EMBL/GenBank/DDBJ databases">
        <title>High-quality genome of Scylla paramamosain provides insights in environmental adaptation.</title>
        <authorList>
            <person name="Zhang L."/>
        </authorList>
    </citation>
    <scope>NUCLEOTIDE SEQUENCE [LARGE SCALE GENOMIC DNA]</scope>
    <source>
        <strain evidence="11">LZ_2023a</strain>
        <tissue evidence="11">Muscle</tissue>
    </source>
</reference>
<keyword evidence="6" id="KW-0735">Signal-anchor</keyword>
<sequence length="283" mass="32878">MQALSSTFIPMEPDTVPVGQSPDIPKRFLIEEADYCKRRPKLQIIAYVHSSILRVKQRNETRNSWASASAYNMGPMNVSIGVVFMVGRAKNELERLIIQEESKKYHDIVQGDYGDHYRLLTYKSLAGLYWINQHCAHVPWTLHSDDDTHIDIFLYHQTLQQLDEGSKQKFICRYVYGPALRYGRHKVRYEEYPARYYPLYCSGGVWFLQTRLISRLFEARKTVPYLWVDDAYITGLLARRAGIGHLQFQRYYGLGHLAWRGLYPKVPTNPDSLMSATSSKKVS</sequence>
<keyword evidence="5" id="KW-0812">Transmembrane</keyword>
<evidence type="ECO:0000256" key="3">
    <source>
        <dbReference type="ARBA" id="ARBA00022676"/>
    </source>
</evidence>
<comment type="caution">
    <text evidence="11">The sequence shown here is derived from an EMBL/GenBank/DDBJ whole genome shotgun (WGS) entry which is preliminary data.</text>
</comment>
<dbReference type="GO" id="GO:0000139">
    <property type="term" value="C:Golgi membrane"/>
    <property type="evidence" value="ECO:0007669"/>
    <property type="project" value="UniProtKB-SubCell"/>
</dbReference>
<proteinExistence type="inferred from homology"/>
<keyword evidence="3 10" id="KW-0328">Glycosyltransferase</keyword>
<keyword evidence="8 10" id="KW-0333">Golgi apparatus</keyword>
<keyword evidence="7" id="KW-1133">Transmembrane helix</keyword>
<accession>A0AAW0U0G8</accession>
<organism evidence="11 12">
    <name type="scientific">Scylla paramamosain</name>
    <name type="common">Mud crab</name>
    <dbReference type="NCBI Taxonomy" id="85552"/>
    <lineage>
        <taxon>Eukaryota</taxon>
        <taxon>Metazoa</taxon>
        <taxon>Ecdysozoa</taxon>
        <taxon>Arthropoda</taxon>
        <taxon>Crustacea</taxon>
        <taxon>Multicrustacea</taxon>
        <taxon>Malacostraca</taxon>
        <taxon>Eumalacostraca</taxon>
        <taxon>Eucarida</taxon>
        <taxon>Decapoda</taxon>
        <taxon>Pleocyemata</taxon>
        <taxon>Brachyura</taxon>
        <taxon>Eubrachyura</taxon>
        <taxon>Portunoidea</taxon>
        <taxon>Portunidae</taxon>
        <taxon>Portuninae</taxon>
        <taxon>Scylla</taxon>
    </lineage>
</organism>
<evidence type="ECO:0000256" key="7">
    <source>
        <dbReference type="ARBA" id="ARBA00022989"/>
    </source>
</evidence>
<evidence type="ECO:0000256" key="5">
    <source>
        <dbReference type="ARBA" id="ARBA00022692"/>
    </source>
</evidence>
<evidence type="ECO:0000256" key="8">
    <source>
        <dbReference type="ARBA" id="ARBA00023034"/>
    </source>
</evidence>
<dbReference type="AlphaFoldDB" id="A0AAW0U0G8"/>
<name>A0AAW0U0G8_SCYPA</name>
<dbReference type="Gene3D" id="3.90.550.50">
    <property type="match status" value="1"/>
</dbReference>
<dbReference type="PANTHER" id="PTHR11214">
    <property type="entry name" value="BETA-1,3-N-ACETYLGLUCOSAMINYLTRANSFERASE"/>
    <property type="match status" value="1"/>
</dbReference>
<evidence type="ECO:0000256" key="2">
    <source>
        <dbReference type="ARBA" id="ARBA00008661"/>
    </source>
</evidence>
<evidence type="ECO:0000256" key="10">
    <source>
        <dbReference type="RuleBase" id="RU363063"/>
    </source>
</evidence>
<dbReference type="GO" id="GO:0016758">
    <property type="term" value="F:hexosyltransferase activity"/>
    <property type="evidence" value="ECO:0007669"/>
    <property type="project" value="InterPro"/>
</dbReference>
<evidence type="ECO:0000256" key="9">
    <source>
        <dbReference type="ARBA" id="ARBA00023136"/>
    </source>
</evidence>
<evidence type="ECO:0000256" key="1">
    <source>
        <dbReference type="ARBA" id="ARBA00004323"/>
    </source>
</evidence>
<evidence type="ECO:0000256" key="6">
    <source>
        <dbReference type="ARBA" id="ARBA00022968"/>
    </source>
</evidence>
<evidence type="ECO:0000256" key="4">
    <source>
        <dbReference type="ARBA" id="ARBA00022679"/>
    </source>
</evidence>
<dbReference type="Proteomes" id="UP001487740">
    <property type="component" value="Unassembled WGS sequence"/>
</dbReference>
<comment type="subcellular location">
    <subcellularLocation>
        <location evidence="1 10">Golgi apparatus membrane</location>
        <topology evidence="1 10">Single-pass type II membrane protein</topology>
    </subcellularLocation>
</comment>
<evidence type="ECO:0000313" key="12">
    <source>
        <dbReference type="Proteomes" id="UP001487740"/>
    </source>
</evidence>
<gene>
    <name evidence="11" type="ORF">O3P69_006702</name>
</gene>
<dbReference type="EC" id="2.4.1.-" evidence="10"/>
<dbReference type="GO" id="GO:0006493">
    <property type="term" value="P:protein O-linked glycosylation"/>
    <property type="evidence" value="ECO:0007669"/>
    <property type="project" value="TreeGrafter"/>
</dbReference>
<keyword evidence="4" id="KW-0808">Transferase</keyword>
<dbReference type="EMBL" id="JARAKH010000020">
    <property type="protein sequence ID" value="KAK8393538.1"/>
    <property type="molecule type" value="Genomic_DNA"/>
</dbReference>
<keyword evidence="12" id="KW-1185">Reference proteome</keyword>
<dbReference type="InterPro" id="IPR002659">
    <property type="entry name" value="Glyco_trans_31"/>
</dbReference>
<keyword evidence="9" id="KW-0472">Membrane</keyword>
<dbReference type="PANTHER" id="PTHR11214:SF314">
    <property type="entry name" value="HEXOSYLTRANSFERASE"/>
    <property type="match status" value="1"/>
</dbReference>
<comment type="similarity">
    <text evidence="2 10">Belongs to the glycosyltransferase 31 family.</text>
</comment>
<dbReference type="Pfam" id="PF01762">
    <property type="entry name" value="Galactosyl_T"/>
    <property type="match status" value="1"/>
</dbReference>
<evidence type="ECO:0000313" key="11">
    <source>
        <dbReference type="EMBL" id="KAK8393538.1"/>
    </source>
</evidence>
<protein>
    <recommendedName>
        <fullName evidence="10">Hexosyltransferase</fullName>
        <ecNumber evidence="10">2.4.1.-</ecNumber>
    </recommendedName>
</protein>